<feature type="region of interest" description="Disordered" evidence="1">
    <location>
        <begin position="275"/>
        <end position="309"/>
    </location>
</feature>
<dbReference type="Proteomes" id="UP000298030">
    <property type="component" value="Unassembled WGS sequence"/>
</dbReference>
<dbReference type="EMBL" id="QPFP01000126">
    <property type="protein sequence ID" value="TEB21040.1"/>
    <property type="molecule type" value="Genomic_DNA"/>
</dbReference>
<protein>
    <submittedName>
        <fullName evidence="2">Uncharacterized protein</fullName>
    </submittedName>
</protein>
<feature type="compositionally biased region" description="Basic and acidic residues" evidence="1">
    <location>
        <begin position="32"/>
        <end position="42"/>
    </location>
</feature>
<feature type="region of interest" description="Disordered" evidence="1">
    <location>
        <begin position="21"/>
        <end position="50"/>
    </location>
</feature>
<evidence type="ECO:0000256" key="1">
    <source>
        <dbReference type="SAM" id="MobiDB-lite"/>
    </source>
</evidence>
<dbReference type="AlphaFoldDB" id="A0A4Y7SGL9"/>
<gene>
    <name evidence="2" type="ORF">FA13DRAFT_1717344</name>
</gene>
<keyword evidence="3" id="KW-1185">Reference proteome</keyword>
<feature type="compositionally biased region" description="Polar residues" evidence="1">
    <location>
        <begin position="235"/>
        <end position="249"/>
    </location>
</feature>
<evidence type="ECO:0000313" key="3">
    <source>
        <dbReference type="Proteomes" id="UP000298030"/>
    </source>
</evidence>
<comment type="caution">
    <text evidence="2">The sequence shown here is derived from an EMBL/GenBank/DDBJ whole genome shotgun (WGS) entry which is preliminary data.</text>
</comment>
<organism evidence="2 3">
    <name type="scientific">Coprinellus micaceus</name>
    <name type="common">Glistening ink-cap mushroom</name>
    <name type="synonym">Coprinus micaceus</name>
    <dbReference type="NCBI Taxonomy" id="71717"/>
    <lineage>
        <taxon>Eukaryota</taxon>
        <taxon>Fungi</taxon>
        <taxon>Dikarya</taxon>
        <taxon>Basidiomycota</taxon>
        <taxon>Agaricomycotina</taxon>
        <taxon>Agaricomycetes</taxon>
        <taxon>Agaricomycetidae</taxon>
        <taxon>Agaricales</taxon>
        <taxon>Agaricineae</taxon>
        <taxon>Psathyrellaceae</taxon>
        <taxon>Coprinellus</taxon>
    </lineage>
</organism>
<sequence>MSGPNSSAILSVTSFKVSPPGVERYRQMNQRRLVDPRQETRPESPATRTPTFWRKESTMSSCAPRPRIQCSGHIVVNAELGEHDAGLFTAEVGAYVVSVNVGPLTSESGSNATSGGSVLRSAVNARALVPDRSLERDDMERDGKGLVVARSAFKVVTAGRQDNASCLRLHPVHEIIEQTEWHHRSSSPRKSSGFNSGIEVQHRWFKRQDNVVEVCPSAESGEEPQFHKRNRKQNRTSGSRKTPNATTPTIMGKMVHSGCGVVLLQQASRSEGSAFGIDARSLPPTLSSKRSSSKRTGFSRGHRAESGSI</sequence>
<proteinExistence type="predicted"/>
<evidence type="ECO:0000313" key="2">
    <source>
        <dbReference type="EMBL" id="TEB21040.1"/>
    </source>
</evidence>
<name>A0A4Y7SGL9_COPMI</name>
<feature type="region of interest" description="Disordered" evidence="1">
    <location>
        <begin position="215"/>
        <end position="252"/>
    </location>
</feature>
<accession>A0A4Y7SGL9</accession>
<reference evidence="2 3" key="1">
    <citation type="journal article" date="2019" name="Nat. Ecol. Evol.">
        <title>Megaphylogeny resolves global patterns of mushroom evolution.</title>
        <authorList>
            <person name="Varga T."/>
            <person name="Krizsan K."/>
            <person name="Foldi C."/>
            <person name="Dima B."/>
            <person name="Sanchez-Garcia M."/>
            <person name="Sanchez-Ramirez S."/>
            <person name="Szollosi G.J."/>
            <person name="Szarkandi J.G."/>
            <person name="Papp V."/>
            <person name="Albert L."/>
            <person name="Andreopoulos W."/>
            <person name="Angelini C."/>
            <person name="Antonin V."/>
            <person name="Barry K.W."/>
            <person name="Bougher N.L."/>
            <person name="Buchanan P."/>
            <person name="Buyck B."/>
            <person name="Bense V."/>
            <person name="Catcheside P."/>
            <person name="Chovatia M."/>
            <person name="Cooper J."/>
            <person name="Damon W."/>
            <person name="Desjardin D."/>
            <person name="Finy P."/>
            <person name="Geml J."/>
            <person name="Haridas S."/>
            <person name="Hughes K."/>
            <person name="Justo A."/>
            <person name="Karasinski D."/>
            <person name="Kautmanova I."/>
            <person name="Kiss B."/>
            <person name="Kocsube S."/>
            <person name="Kotiranta H."/>
            <person name="LaButti K.M."/>
            <person name="Lechner B.E."/>
            <person name="Liimatainen K."/>
            <person name="Lipzen A."/>
            <person name="Lukacs Z."/>
            <person name="Mihaltcheva S."/>
            <person name="Morgado L.N."/>
            <person name="Niskanen T."/>
            <person name="Noordeloos M.E."/>
            <person name="Ohm R.A."/>
            <person name="Ortiz-Santana B."/>
            <person name="Ovrebo C."/>
            <person name="Racz N."/>
            <person name="Riley R."/>
            <person name="Savchenko A."/>
            <person name="Shiryaev A."/>
            <person name="Soop K."/>
            <person name="Spirin V."/>
            <person name="Szebenyi C."/>
            <person name="Tomsovsky M."/>
            <person name="Tulloss R.E."/>
            <person name="Uehling J."/>
            <person name="Grigoriev I.V."/>
            <person name="Vagvolgyi C."/>
            <person name="Papp T."/>
            <person name="Martin F.M."/>
            <person name="Miettinen O."/>
            <person name="Hibbett D.S."/>
            <person name="Nagy L.G."/>
        </authorList>
    </citation>
    <scope>NUCLEOTIDE SEQUENCE [LARGE SCALE GENOMIC DNA]</scope>
    <source>
        <strain evidence="2 3">FP101781</strain>
    </source>
</reference>
<feature type="compositionally biased region" description="Low complexity" evidence="1">
    <location>
        <begin position="280"/>
        <end position="299"/>
    </location>
</feature>